<sequence length="384" mass="42705">MRKICIVTGTRAEFGLMYWLIKGIQEDMDLELQLVVTGMHLSPEFGLTYQNIEESGFIINKKVEILLSSDSPIGISKSMGLAMISFSECFEELKPDIVVVLGDRFEIFSVAAAAMITKIPIGHIHGGEATEGLIDESIRHSVTKMAHLHFAATELYKKRIIQLGEQPNKVFNVGSPGIDNIAKLNLLNRNEFQDAINFKLGKINALVTFHPVTLENNTTEFQFNELLNAIELFPELSVIFTKPNADTNGRVIISMIDEFVQKNPKKYCGFTSLGQLRYLSSLKHVDIVIGNSSSGLTEVPSFKIPTVNIGDRQKGRMKARSVLDCLPEKDSISVSIKKALSSSFMKEIENVENPYGDGGASDKIIEVLKSVDLNNILKKEFYNL</sequence>
<keyword evidence="2" id="KW-0378">Hydrolase</keyword>
<dbReference type="InterPro" id="IPR003331">
    <property type="entry name" value="UDP_GlcNAc_Epimerase_2_dom"/>
</dbReference>
<keyword evidence="3" id="KW-1185">Reference proteome</keyword>
<dbReference type="AlphaFoldDB" id="A0A934WWX9"/>
<reference evidence="2" key="1">
    <citation type="submission" date="2021-01" db="EMBL/GenBank/DDBJ databases">
        <title>Marivirga aurantiaca sp. nov., isolated from intertidal surface sediments.</title>
        <authorList>
            <person name="Zhang M."/>
        </authorList>
    </citation>
    <scope>NUCLEOTIDE SEQUENCE</scope>
    <source>
        <strain evidence="2">S37H4</strain>
    </source>
</reference>
<dbReference type="Gene3D" id="3.40.50.2000">
    <property type="entry name" value="Glycogen Phosphorylase B"/>
    <property type="match status" value="2"/>
</dbReference>
<gene>
    <name evidence="2" type="primary">neuC</name>
    <name evidence="2" type="ORF">JKA74_05645</name>
</gene>
<dbReference type="EC" id="3.2.1.183" evidence="2"/>
<proteinExistence type="predicted"/>
<dbReference type="EMBL" id="JAEQBW010000002">
    <property type="protein sequence ID" value="MBK6264514.1"/>
    <property type="molecule type" value="Genomic_DNA"/>
</dbReference>
<protein>
    <submittedName>
        <fullName evidence="2">UDP-N-acetylglucosamine 2-epimerase (Hydrolyzing)</fullName>
        <ecNumber evidence="2">3.2.1.183</ecNumber>
    </submittedName>
</protein>
<dbReference type="RefSeq" id="WP_201430206.1">
    <property type="nucleotide sequence ID" value="NZ_JAEQBW010000002.1"/>
</dbReference>
<evidence type="ECO:0000313" key="3">
    <source>
        <dbReference type="Proteomes" id="UP000611723"/>
    </source>
</evidence>
<keyword evidence="2" id="KW-0326">Glycosidase</keyword>
<dbReference type="Pfam" id="PF02350">
    <property type="entry name" value="Epimerase_2"/>
    <property type="match status" value="1"/>
</dbReference>
<evidence type="ECO:0000259" key="1">
    <source>
        <dbReference type="Pfam" id="PF02350"/>
    </source>
</evidence>
<dbReference type="PANTHER" id="PTHR43174">
    <property type="entry name" value="UDP-N-ACETYLGLUCOSAMINE 2-EPIMERASE"/>
    <property type="match status" value="1"/>
</dbReference>
<comment type="caution">
    <text evidence="2">The sequence shown here is derived from an EMBL/GenBank/DDBJ whole genome shotgun (WGS) entry which is preliminary data.</text>
</comment>
<dbReference type="SUPFAM" id="SSF53756">
    <property type="entry name" value="UDP-Glycosyltransferase/glycogen phosphorylase"/>
    <property type="match status" value="1"/>
</dbReference>
<feature type="domain" description="UDP-N-acetylglucosamine 2-epimerase" evidence="1">
    <location>
        <begin position="24"/>
        <end position="369"/>
    </location>
</feature>
<evidence type="ECO:0000313" key="2">
    <source>
        <dbReference type="EMBL" id="MBK6264514.1"/>
    </source>
</evidence>
<name>A0A934WWX9_9BACT</name>
<dbReference type="PANTHER" id="PTHR43174:SF3">
    <property type="entry name" value="UDP-N-ACETYLGLUCOSAMINE 2-EPIMERASE"/>
    <property type="match status" value="1"/>
</dbReference>
<dbReference type="GO" id="GO:0006047">
    <property type="term" value="P:UDP-N-acetylglucosamine metabolic process"/>
    <property type="evidence" value="ECO:0007669"/>
    <property type="project" value="InterPro"/>
</dbReference>
<dbReference type="InterPro" id="IPR020004">
    <property type="entry name" value="UDP-GlcNAc_Epase"/>
</dbReference>
<dbReference type="CDD" id="cd03786">
    <property type="entry name" value="GTB_UDP-GlcNAc_2-Epimerase"/>
    <property type="match status" value="1"/>
</dbReference>
<dbReference type="InterPro" id="IPR029767">
    <property type="entry name" value="WecB-like"/>
</dbReference>
<dbReference type="Proteomes" id="UP000611723">
    <property type="component" value="Unassembled WGS sequence"/>
</dbReference>
<organism evidence="2 3">
    <name type="scientific">Marivirga aurantiaca</name>
    <dbReference type="NCBI Taxonomy" id="2802615"/>
    <lineage>
        <taxon>Bacteria</taxon>
        <taxon>Pseudomonadati</taxon>
        <taxon>Bacteroidota</taxon>
        <taxon>Cytophagia</taxon>
        <taxon>Cytophagales</taxon>
        <taxon>Marivirgaceae</taxon>
        <taxon>Marivirga</taxon>
    </lineage>
</organism>
<dbReference type="NCBIfam" id="TIGR03568">
    <property type="entry name" value="NeuC_NnaA"/>
    <property type="match status" value="1"/>
</dbReference>
<dbReference type="GO" id="GO:0004553">
    <property type="term" value="F:hydrolase activity, hydrolyzing O-glycosyl compounds"/>
    <property type="evidence" value="ECO:0007669"/>
    <property type="project" value="InterPro"/>
</dbReference>
<accession>A0A934WWX9</accession>